<dbReference type="Proteomes" id="UP001500973">
    <property type="component" value="Unassembled WGS sequence"/>
</dbReference>
<evidence type="ECO:0000313" key="3">
    <source>
        <dbReference type="Proteomes" id="UP001500973"/>
    </source>
</evidence>
<protein>
    <submittedName>
        <fullName evidence="2">Uncharacterized protein</fullName>
    </submittedName>
</protein>
<sequence length="185" mass="19866">MHMSEESQEPTTSPYAPVSADDPLFGEITVELDHAEGSLAVHGGAALPRVEMHRAAGTPLETHVPIGTRDPERLTMTVDGTPVPLRPAKGFLTRRSYRVDTGPDERGTRYRLIPSGVETSRLLRDGRPLAEFTSAGDGRVTVEWRPDAAPEPADAALGHALAAAFGTGAEPMWRLTLDAVLELLP</sequence>
<dbReference type="EMBL" id="BAAAIZ010000106">
    <property type="protein sequence ID" value="GAA1433280.1"/>
    <property type="molecule type" value="Genomic_DNA"/>
</dbReference>
<gene>
    <name evidence="2" type="ORF">GCM10009601_55560</name>
</gene>
<evidence type="ECO:0000256" key="1">
    <source>
        <dbReference type="SAM" id="MobiDB-lite"/>
    </source>
</evidence>
<reference evidence="3" key="1">
    <citation type="journal article" date="2019" name="Int. J. Syst. Evol. Microbiol.">
        <title>The Global Catalogue of Microorganisms (GCM) 10K type strain sequencing project: providing services to taxonomists for standard genome sequencing and annotation.</title>
        <authorList>
            <consortium name="The Broad Institute Genomics Platform"/>
            <consortium name="The Broad Institute Genome Sequencing Center for Infectious Disease"/>
            <person name="Wu L."/>
            <person name="Ma J."/>
        </authorList>
    </citation>
    <scope>NUCLEOTIDE SEQUENCE [LARGE SCALE GENOMIC DNA]</scope>
    <source>
        <strain evidence="3">JCM 11756</strain>
    </source>
</reference>
<accession>A0ABP4JZV1</accession>
<organism evidence="2 3">
    <name type="scientific">Streptomyces thermospinosisporus</name>
    <dbReference type="NCBI Taxonomy" id="161482"/>
    <lineage>
        <taxon>Bacteria</taxon>
        <taxon>Bacillati</taxon>
        <taxon>Actinomycetota</taxon>
        <taxon>Actinomycetes</taxon>
        <taxon>Kitasatosporales</taxon>
        <taxon>Streptomycetaceae</taxon>
        <taxon>Streptomyces</taxon>
    </lineage>
</organism>
<feature type="region of interest" description="Disordered" evidence="1">
    <location>
        <begin position="1"/>
        <end position="20"/>
    </location>
</feature>
<name>A0ABP4JZV1_9ACTN</name>
<evidence type="ECO:0000313" key="2">
    <source>
        <dbReference type="EMBL" id="GAA1433280.1"/>
    </source>
</evidence>
<keyword evidence="3" id="KW-1185">Reference proteome</keyword>
<comment type="caution">
    <text evidence="2">The sequence shown here is derived from an EMBL/GenBank/DDBJ whole genome shotgun (WGS) entry which is preliminary data.</text>
</comment>
<proteinExistence type="predicted"/>